<proteinExistence type="inferred from homology"/>
<dbReference type="AlphaFoldDB" id="A0A1H2NHV1"/>
<dbReference type="NCBIfam" id="TIGR03448">
    <property type="entry name" value="mycothiol_MshD"/>
    <property type="match status" value="1"/>
</dbReference>
<feature type="binding site" evidence="4">
    <location>
        <position position="238"/>
    </location>
    <ligand>
        <name>1D-myo-inositol 2-(L-cysteinylamino)-2-deoxy-alpha-D-glucopyranoside</name>
        <dbReference type="ChEBI" id="CHEBI:58887"/>
    </ligand>
</feature>
<dbReference type="InterPro" id="IPR000182">
    <property type="entry name" value="GNAT_dom"/>
</dbReference>
<feature type="binding site" evidence="4">
    <location>
        <begin position="249"/>
        <end position="255"/>
    </location>
    <ligand>
        <name>acetyl-CoA</name>
        <dbReference type="ChEBI" id="CHEBI:57288"/>
        <label>2</label>
    </ligand>
</feature>
<dbReference type="GO" id="GO:0035447">
    <property type="term" value="F:mycothiol synthase activity"/>
    <property type="evidence" value="ECO:0007669"/>
    <property type="project" value="UniProtKB-UniRule"/>
</dbReference>
<dbReference type="Gene3D" id="3.40.630.30">
    <property type="match status" value="1"/>
</dbReference>
<dbReference type="PROSITE" id="PS51186">
    <property type="entry name" value="GNAT"/>
    <property type="match status" value="2"/>
</dbReference>
<dbReference type="InterPro" id="IPR017813">
    <property type="entry name" value="Mycothiol_AcTrfase"/>
</dbReference>
<organism evidence="6 7">
    <name type="scientific">Microlunatus sagamiharensis</name>
    <dbReference type="NCBI Taxonomy" id="546874"/>
    <lineage>
        <taxon>Bacteria</taxon>
        <taxon>Bacillati</taxon>
        <taxon>Actinomycetota</taxon>
        <taxon>Actinomycetes</taxon>
        <taxon>Propionibacteriales</taxon>
        <taxon>Propionibacteriaceae</taxon>
        <taxon>Microlunatus</taxon>
    </lineage>
</organism>
<dbReference type="PIRSF" id="PIRSF021524">
    <property type="entry name" value="MSH_acetyltransferase"/>
    <property type="match status" value="1"/>
</dbReference>
<feature type="binding site" evidence="4">
    <location>
        <position position="40"/>
    </location>
    <ligand>
        <name>1D-myo-inositol 2-(L-cysteinylamino)-2-deoxy-alpha-D-glucopyranoside</name>
        <dbReference type="ChEBI" id="CHEBI:58887"/>
    </ligand>
</feature>
<feature type="binding site" evidence="4">
    <location>
        <begin position="242"/>
        <end position="244"/>
    </location>
    <ligand>
        <name>acetyl-CoA</name>
        <dbReference type="ChEBI" id="CHEBI:57288"/>
        <label>2</label>
    </ligand>
</feature>
<evidence type="ECO:0000256" key="3">
    <source>
        <dbReference type="ARBA" id="ARBA00023315"/>
    </source>
</evidence>
<dbReference type="InterPro" id="IPR016181">
    <property type="entry name" value="Acyl_CoA_acyltransferase"/>
</dbReference>
<evidence type="ECO:0000313" key="7">
    <source>
        <dbReference type="Proteomes" id="UP000198825"/>
    </source>
</evidence>
<evidence type="ECO:0000313" key="6">
    <source>
        <dbReference type="EMBL" id="SDV05012.1"/>
    </source>
</evidence>
<keyword evidence="2 4" id="KW-0677">Repeat</keyword>
<dbReference type="RefSeq" id="WP_091078846.1">
    <property type="nucleotide sequence ID" value="NZ_LT629799.1"/>
</dbReference>
<feature type="binding site" evidence="4">
    <location>
        <position position="181"/>
    </location>
    <ligand>
        <name>1D-myo-inositol 2-(L-cysteinylamino)-2-deoxy-alpha-D-glucopyranoside</name>
        <dbReference type="ChEBI" id="CHEBI:58887"/>
    </ligand>
</feature>
<dbReference type="EMBL" id="LT629799">
    <property type="protein sequence ID" value="SDV05012.1"/>
    <property type="molecule type" value="Genomic_DNA"/>
</dbReference>
<evidence type="ECO:0000259" key="5">
    <source>
        <dbReference type="PROSITE" id="PS51186"/>
    </source>
</evidence>
<feature type="binding site" evidence="4">
    <location>
        <position position="276"/>
    </location>
    <ligand>
        <name>1D-myo-inositol 2-(L-cysteinylamino)-2-deoxy-alpha-D-glucopyranoside</name>
        <dbReference type="ChEBI" id="CHEBI:58887"/>
    </ligand>
</feature>
<gene>
    <name evidence="4" type="primary">mshD</name>
    <name evidence="6" type="ORF">SAMN04488544_4082</name>
</gene>
<keyword evidence="3 4" id="KW-0012">Acyltransferase</keyword>
<protein>
    <recommendedName>
        <fullName evidence="4">Mycothiol acetyltransferase</fullName>
        <shortName evidence="4">MSH acetyltransferase</shortName>
        <ecNumber evidence="4">2.3.1.189</ecNumber>
    </recommendedName>
    <alternativeName>
        <fullName evidence="4">Mycothiol synthase</fullName>
    </alternativeName>
</protein>
<feature type="domain" description="N-acetyltransferase" evidence="5">
    <location>
        <begin position="10"/>
        <end position="148"/>
    </location>
</feature>
<sequence>MTTGEDDVQIDHDPGRELLAQVEDLLEEAARTDGVPALNEAGVLALRHPHRGGTRHLVAARAGEALGYAQLADDGTGQLVVHPAHRRRGTGGLLVAALLQEASRLGVRLRVWALGNTPAAGGLAARTGLVPARVLLVMTRPLADLPAPVLPDGFVVSTFVPGADDDAWLQVNARAFAHHPEQGSMDREDLAERTAEPWFDPAGFFLARAADDAAPGAPVLGFHWTKQHDALGEAGLGEVYVLGVDPDAQGRGLAKALLLTGLAHLREAGDETVELYVEADQAGPVGLYTAYGFTESSRDVMYAGPSADGS</sequence>
<feature type="domain" description="N-acetyltransferase" evidence="5">
    <location>
        <begin position="154"/>
        <end position="310"/>
    </location>
</feature>
<accession>A0A1H2NHV1</accession>
<dbReference type="OrthoDB" id="3208058at2"/>
<comment type="function">
    <text evidence="4">Catalyzes the transfer of acetyl from acetyl-CoA to desacetylmycothiol (Cys-GlcN-Ins) to form mycothiol.</text>
</comment>
<reference evidence="7" key="1">
    <citation type="submission" date="2016-10" db="EMBL/GenBank/DDBJ databases">
        <authorList>
            <person name="Varghese N."/>
            <person name="Submissions S."/>
        </authorList>
    </citation>
    <scope>NUCLEOTIDE SEQUENCE [LARGE SCALE GENOMIC DNA]</scope>
    <source>
        <strain evidence="7">DSM 21743</strain>
    </source>
</reference>
<keyword evidence="7" id="KW-1185">Reference proteome</keyword>
<name>A0A1H2NHV1_9ACTN</name>
<evidence type="ECO:0000256" key="2">
    <source>
        <dbReference type="ARBA" id="ARBA00022737"/>
    </source>
</evidence>
<keyword evidence="1 4" id="KW-0808">Transferase</keyword>
<dbReference type="InterPro" id="IPR050832">
    <property type="entry name" value="Bact_Acetyltransf"/>
</dbReference>
<feature type="binding site" evidence="4">
    <location>
        <begin position="79"/>
        <end position="81"/>
    </location>
    <ligand>
        <name>acetyl-CoA</name>
        <dbReference type="ChEBI" id="CHEBI:57288"/>
        <label>1</label>
    </ligand>
</feature>
<evidence type="ECO:0000256" key="4">
    <source>
        <dbReference type="HAMAP-Rule" id="MF_01698"/>
    </source>
</evidence>
<dbReference type="Pfam" id="PF00583">
    <property type="entry name" value="Acetyltransf_1"/>
    <property type="match status" value="2"/>
</dbReference>
<dbReference type="EC" id="2.3.1.189" evidence="4"/>
<dbReference type="PANTHER" id="PTHR43877">
    <property type="entry name" value="AMINOALKYLPHOSPHONATE N-ACETYLTRANSFERASE-RELATED-RELATED"/>
    <property type="match status" value="1"/>
</dbReference>
<dbReference type="GO" id="GO:0010125">
    <property type="term" value="P:mycothiol biosynthetic process"/>
    <property type="evidence" value="ECO:0007669"/>
    <property type="project" value="UniProtKB-UniRule"/>
</dbReference>
<dbReference type="SUPFAM" id="SSF55729">
    <property type="entry name" value="Acyl-CoA N-acyltransferases (Nat)"/>
    <property type="match status" value="1"/>
</dbReference>
<dbReference type="STRING" id="546874.SAMN04488544_4082"/>
<evidence type="ECO:0000256" key="1">
    <source>
        <dbReference type="ARBA" id="ARBA00022679"/>
    </source>
</evidence>
<feature type="binding site" evidence="4">
    <location>
        <position position="226"/>
    </location>
    <ligand>
        <name>1D-myo-inositol 2-(L-cysteinylamino)-2-deoxy-alpha-D-glucopyranoside</name>
        <dbReference type="ChEBI" id="CHEBI:58887"/>
    </ligand>
</feature>
<comment type="caution">
    <text evidence="4">Lacks conserved residue(s) required for the propagation of feature annotation.</text>
</comment>
<dbReference type="HAMAP" id="MF_01698">
    <property type="entry name" value="MshD"/>
    <property type="match status" value="1"/>
</dbReference>
<dbReference type="Proteomes" id="UP000198825">
    <property type="component" value="Chromosome I"/>
</dbReference>
<comment type="similarity">
    <text evidence="4">Belongs to the acetyltransferase family. MshD subfamily.</text>
</comment>
<dbReference type="CDD" id="cd04301">
    <property type="entry name" value="NAT_SF"/>
    <property type="match status" value="2"/>
</dbReference>
<comment type="subunit">
    <text evidence="4">Monomer.</text>
</comment>
<comment type="catalytic activity">
    <reaction evidence="4">
        <text>1D-myo-inositol 2-(L-cysteinylamino)-2-deoxy-alpha-D-glucopyranoside + acetyl-CoA = mycothiol + CoA + H(+)</text>
        <dbReference type="Rhea" id="RHEA:26172"/>
        <dbReference type="ChEBI" id="CHEBI:15378"/>
        <dbReference type="ChEBI" id="CHEBI:16768"/>
        <dbReference type="ChEBI" id="CHEBI:57287"/>
        <dbReference type="ChEBI" id="CHEBI:57288"/>
        <dbReference type="ChEBI" id="CHEBI:58887"/>
        <dbReference type="EC" id="2.3.1.189"/>
    </reaction>
</comment>